<evidence type="ECO:0000313" key="1">
    <source>
        <dbReference type="EMBL" id="AEV69355.1"/>
    </source>
</evidence>
<dbReference type="eggNOG" id="ENOG5032TFB">
    <property type="taxonomic scope" value="Bacteria"/>
</dbReference>
<sequence length="117" mass="13518">MRLIGSKTEEDFRNALIKSHKLLFTGDLYKELLQVLKTNFPEMKTAYILKHIPEQGEDFYTILVDLDTITTIEISRYSQDEKPIVEISNINDFKRGMSKVQQVELAVALDLAKKDIL</sequence>
<dbReference type="RefSeq" id="WP_014255905.1">
    <property type="nucleotide sequence ID" value="NC_016627.1"/>
</dbReference>
<dbReference type="OrthoDB" id="2876391at2"/>
<reference evidence="2" key="1">
    <citation type="submission" date="2011-12" db="EMBL/GenBank/DDBJ databases">
        <title>Complete sequence of Clostridium clariflavum DSM 19732.</title>
        <authorList>
            <consortium name="US DOE Joint Genome Institute"/>
            <person name="Lucas S."/>
            <person name="Han J."/>
            <person name="Lapidus A."/>
            <person name="Cheng J.-F."/>
            <person name="Goodwin L."/>
            <person name="Pitluck S."/>
            <person name="Peters L."/>
            <person name="Teshima H."/>
            <person name="Detter J.C."/>
            <person name="Han C."/>
            <person name="Tapia R."/>
            <person name="Land M."/>
            <person name="Hauser L."/>
            <person name="Kyrpides N."/>
            <person name="Ivanova N."/>
            <person name="Pagani I."/>
            <person name="Kitzmiller T."/>
            <person name="Lynd L."/>
            <person name="Izquierdo J."/>
            <person name="Woyke T."/>
        </authorList>
    </citation>
    <scope>NUCLEOTIDE SEQUENCE [LARGE SCALE GENOMIC DNA]</scope>
    <source>
        <strain evidence="2">DSM 19732 / NBRC 101661 / EBR45</strain>
    </source>
</reference>
<dbReference type="Proteomes" id="UP000005435">
    <property type="component" value="Chromosome"/>
</dbReference>
<dbReference type="KEGG" id="ccl:Clocl_2804"/>
<evidence type="ECO:0000313" key="2">
    <source>
        <dbReference type="Proteomes" id="UP000005435"/>
    </source>
</evidence>
<proteinExistence type="predicted"/>
<keyword evidence="2" id="KW-1185">Reference proteome</keyword>
<gene>
    <name evidence="1" type="ordered locus">Clocl_2804</name>
</gene>
<dbReference type="HOGENOM" id="CLU_163133_0_0_9"/>
<reference evidence="1 2" key="2">
    <citation type="journal article" date="2012" name="Stand. Genomic Sci.">
        <title>Complete Genome Sequence of Clostridium clariflavum DSM 19732.</title>
        <authorList>
            <person name="Izquierdo J.A."/>
            <person name="Goodwin L."/>
            <person name="Davenport K.W."/>
            <person name="Teshima H."/>
            <person name="Bruce D."/>
            <person name="Detter C."/>
            <person name="Tapia R."/>
            <person name="Han S."/>
            <person name="Land M."/>
            <person name="Hauser L."/>
            <person name="Jeffries C.D."/>
            <person name="Han J."/>
            <person name="Pitluck S."/>
            <person name="Nolan M."/>
            <person name="Chen A."/>
            <person name="Huntemann M."/>
            <person name="Mavromatis K."/>
            <person name="Mikhailova N."/>
            <person name="Liolios K."/>
            <person name="Woyke T."/>
            <person name="Lynd L.R."/>
        </authorList>
    </citation>
    <scope>NUCLEOTIDE SEQUENCE [LARGE SCALE GENOMIC DNA]</scope>
    <source>
        <strain evidence="2">DSM 19732 / NBRC 101661 / EBR45</strain>
    </source>
</reference>
<dbReference type="EMBL" id="CP003065">
    <property type="protein sequence ID" value="AEV69355.1"/>
    <property type="molecule type" value="Genomic_DNA"/>
</dbReference>
<organism evidence="1 2">
    <name type="scientific">Acetivibrio clariflavus (strain DSM 19732 / NBRC 101661 / EBR45)</name>
    <name type="common">Clostridium clariflavum</name>
    <dbReference type="NCBI Taxonomy" id="720554"/>
    <lineage>
        <taxon>Bacteria</taxon>
        <taxon>Bacillati</taxon>
        <taxon>Bacillota</taxon>
        <taxon>Clostridia</taxon>
        <taxon>Eubacteriales</taxon>
        <taxon>Oscillospiraceae</taxon>
        <taxon>Acetivibrio</taxon>
    </lineage>
</organism>
<dbReference type="AlphaFoldDB" id="G8M346"/>
<name>G8M346_ACECE</name>
<protein>
    <submittedName>
        <fullName evidence="1">Uncharacterized protein</fullName>
    </submittedName>
</protein>
<accession>G8M346</accession>